<reference evidence="1" key="1">
    <citation type="submission" date="2022-10" db="EMBL/GenBank/DDBJ databases">
        <title>Complete Genome of Trichothecium roseum strain YXFP-22015, a Plant Pathogen Isolated from Citrus.</title>
        <authorList>
            <person name="Wang Y."/>
            <person name="Zhu L."/>
        </authorList>
    </citation>
    <scope>NUCLEOTIDE SEQUENCE</scope>
    <source>
        <strain evidence="1">YXFP-22015</strain>
    </source>
</reference>
<dbReference type="Proteomes" id="UP001163324">
    <property type="component" value="Chromosome 5"/>
</dbReference>
<protein>
    <submittedName>
        <fullName evidence="1">Uncharacterized protein</fullName>
    </submittedName>
</protein>
<keyword evidence="2" id="KW-1185">Reference proteome</keyword>
<dbReference type="EMBL" id="CM047944">
    <property type="protein sequence ID" value="KAI9899500.1"/>
    <property type="molecule type" value="Genomic_DNA"/>
</dbReference>
<accession>A0ACC0V033</accession>
<name>A0ACC0V033_9HYPO</name>
<evidence type="ECO:0000313" key="2">
    <source>
        <dbReference type="Proteomes" id="UP001163324"/>
    </source>
</evidence>
<organism evidence="1 2">
    <name type="scientific">Trichothecium roseum</name>
    <dbReference type="NCBI Taxonomy" id="47278"/>
    <lineage>
        <taxon>Eukaryota</taxon>
        <taxon>Fungi</taxon>
        <taxon>Dikarya</taxon>
        <taxon>Ascomycota</taxon>
        <taxon>Pezizomycotina</taxon>
        <taxon>Sordariomycetes</taxon>
        <taxon>Hypocreomycetidae</taxon>
        <taxon>Hypocreales</taxon>
        <taxon>Hypocreales incertae sedis</taxon>
        <taxon>Trichothecium</taxon>
    </lineage>
</organism>
<gene>
    <name evidence="1" type="ORF">N3K66_005961</name>
</gene>
<proteinExistence type="predicted"/>
<evidence type="ECO:0000313" key="1">
    <source>
        <dbReference type="EMBL" id="KAI9899500.1"/>
    </source>
</evidence>
<sequence>MATPAPPEDQARLLEDALVAVRQQTSLMRKCLETPGKLMDALKCCSTLVSELRTSSLGPKQYYELYMSIFDALRYLSVHLRENHPVNHLADLYELVQYAGNIIPRLYLMVTVGTAYMSIEDAPVKELMKDMMDMSRGVQHPIRGLFLRYYLSGQARDFLPQGEGDGPEGNLSDSINFILTNFVEMNKLWVRLQHQGHSREREARLRERKELQLLVGSNIVRLSQLVDLEAYKTSILGPLLEQVVQCRDVLAQEYLLEVITQVFPDEFHLHTLDQFLGAVSRLNPHVNVKAIVIGLMDRLSEYSERDNAADDADDKAKVEAEALTKLLEKVKLEKEAPPAPKPAEAGEESGEGSKSTSADGEEGAEEQSETPTDSTTGNDSSTLAGGEAPSEASTETTAVNGQENTETAEAAGSNVQLYEVFFSQVKNLVEAQRLPIQDIIALLVSLSNLALNIYPDRLDYVNQVLDYATTKVREHASSADLHSAPAQQSLLALLQAPLNRYVSIFTALSLPTYVPLFQAQTYPTRRAVAGGVARTLLTAQTKISTVDQLENVLEVLNVLIKEGAQGSQGYPGAPQRKAVETDETMEEQGWLARIVHLLAAETNDTQFKLLQMTRKAYSEGNERIRTTTPPLITASMKLARKFKLREHLDDNWETQSNALFKFVHSALTTLYTRVNGSGAAEMALRLFCAAGQTADMTGFEEVAYEFFAQAFTVYEEAVTDSKAQFQAVCLIAAALHQTRNFGKENYDTLITKCAQHGSKLLRKPDQCRAVYLASHLWWATPIPANGETEETELYRDGKRVLECLQRALRVADSCMETATSIELFVEILDRYVYYFDQQNESVTTKYINGLIELIHSNLNGNQQESASIESSKKHFHQTLENIRSRQYEGIVLNPA</sequence>
<comment type="caution">
    <text evidence="1">The sequence shown here is derived from an EMBL/GenBank/DDBJ whole genome shotgun (WGS) entry which is preliminary data.</text>
</comment>